<dbReference type="InterPro" id="IPR005321">
    <property type="entry name" value="Peptidase_S58_DmpA"/>
</dbReference>
<keyword evidence="3" id="KW-0378">Hydrolase</keyword>
<dbReference type="RefSeq" id="WP_076398768.1">
    <property type="nucleotide sequence ID" value="NZ_FTOA01000001.1"/>
</dbReference>
<evidence type="ECO:0000256" key="2">
    <source>
        <dbReference type="SAM" id="MobiDB-lite"/>
    </source>
</evidence>
<proteinExistence type="inferred from homology"/>
<evidence type="ECO:0000256" key="1">
    <source>
        <dbReference type="ARBA" id="ARBA00007068"/>
    </source>
</evidence>
<dbReference type="SUPFAM" id="SSF56266">
    <property type="entry name" value="DmpA/ArgJ-like"/>
    <property type="match status" value="1"/>
</dbReference>
<evidence type="ECO:0000313" key="4">
    <source>
        <dbReference type="Proteomes" id="UP000185678"/>
    </source>
</evidence>
<dbReference type="CDD" id="cd02253">
    <property type="entry name" value="DmpA"/>
    <property type="match status" value="1"/>
</dbReference>
<keyword evidence="4" id="KW-1185">Reference proteome</keyword>
<keyword evidence="3" id="KW-0031">Aminopeptidase</keyword>
<dbReference type="Proteomes" id="UP000185678">
    <property type="component" value="Unassembled WGS sequence"/>
</dbReference>
<dbReference type="OrthoDB" id="9770388at2"/>
<keyword evidence="3" id="KW-0645">Protease</keyword>
<dbReference type="InterPro" id="IPR016117">
    <property type="entry name" value="ArgJ-like_dom_sf"/>
</dbReference>
<sequence length="364" mass="37841">MSSSPDPALVSPSGSLRARGLGLPVPGRTGLHNAITDVAGVTVGMTTLTDPANPALHTGVTAILPRPRQDLLAPVWGGAFAMNGNGEMTGTHWLHEAGWFTGPITITNSLSLGRAHHGTIRWMIREFGPRLDRHGLWLLPVAAETYDGWLNDIYAQSVTEDHVLAAIDAATAGPVAEGSVGGGTGMIAYEYKGGTGTASRVVTLKGKDYTVGVLVQANHGLRPWLTVCGKPVGKALPGKAVWTQEKGSIIAIVTTDAPLLPIQLQRLARRAAIGIGRGGTPSGNNSGDIFLAFSTANSPGPLPEPPELSLTAVGNDLLDPMFMAVVEAVDEAVLNAMLAATPCLGRKGRFVEALDGAYLASLFS</sequence>
<dbReference type="EMBL" id="FTOA01000001">
    <property type="protein sequence ID" value="SIS41688.1"/>
    <property type="molecule type" value="Genomic_DNA"/>
</dbReference>
<organism evidence="3 4">
    <name type="scientific">Insolitispirillum peregrinum</name>
    <dbReference type="NCBI Taxonomy" id="80876"/>
    <lineage>
        <taxon>Bacteria</taxon>
        <taxon>Pseudomonadati</taxon>
        <taxon>Pseudomonadota</taxon>
        <taxon>Alphaproteobacteria</taxon>
        <taxon>Rhodospirillales</taxon>
        <taxon>Novispirillaceae</taxon>
        <taxon>Insolitispirillum</taxon>
    </lineage>
</organism>
<dbReference type="GO" id="GO:0004177">
    <property type="term" value="F:aminopeptidase activity"/>
    <property type="evidence" value="ECO:0007669"/>
    <property type="project" value="UniProtKB-KW"/>
</dbReference>
<dbReference type="PANTHER" id="PTHR36512:SF3">
    <property type="entry name" value="BLR5678 PROTEIN"/>
    <property type="match status" value="1"/>
</dbReference>
<dbReference type="AlphaFoldDB" id="A0A1N7IX64"/>
<evidence type="ECO:0000313" key="3">
    <source>
        <dbReference type="EMBL" id="SIS41688.1"/>
    </source>
</evidence>
<feature type="region of interest" description="Disordered" evidence="2">
    <location>
        <begin position="1"/>
        <end position="21"/>
    </location>
</feature>
<name>A0A1N7IX64_9PROT</name>
<dbReference type="PANTHER" id="PTHR36512">
    <property type="entry name" value="D-AMINOPEPTIDASE"/>
    <property type="match status" value="1"/>
</dbReference>
<dbReference type="STRING" id="80876.SAMN05421779_101711"/>
<comment type="similarity">
    <text evidence="1">Belongs to the peptidase S58 family.</text>
</comment>
<dbReference type="Gene3D" id="3.60.70.12">
    <property type="entry name" value="L-amino peptidase D-ALA esterase/amidase"/>
    <property type="match status" value="1"/>
</dbReference>
<accession>A0A1N7IX64</accession>
<gene>
    <name evidence="3" type="ORF">SAMN05421779_101711</name>
</gene>
<protein>
    <submittedName>
        <fullName evidence="3">L-aminopeptidase DmpA. Serine peptidase. MEROPS family S58</fullName>
    </submittedName>
</protein>
<reference evidence="3 4" key="1">
    <citation type="submission" date="2017-01" db="EMBL/GenBank/DDBJ databases">
        <authorList>
            <person name="Mah S.A."/>
            <person name="Swanson W.J."/>
            <person name="Moy G.W."/>
            <person name="Vacquier V.D."/>
        </authorList>
    </citation>
    <scope>NUCLEOTIDE SEQUENCE [LARGE SCALE GENOMIC DNA]</scope>
    <source>
        <strain evidence="3 4">DSM 11589</strain>
    </source>
</reference>
<dbReference type="Pfam" id="PF03576">
    <property type="entry name" value="Peptidase_S58"/>
    <property type="match status" value="1"/>
</dbReference>